<name>A0ABX1QKZ6_9PROT</name>
<evidence type="ECO:0008006" key="4">
    <source>
        <dbReference type="Google" id="ProtNLM"/>
    </source>
</evidence>
<evidence type="ECO:0000313" key="2">
    <source>
        <dbReference type="EMBL" id="NMH16638.1"/>
    </source>
</evidence>
<protein>
    <recommendedName>
        <fullName evidence="4">Lipoprotein</fullName>
    </recommendedName>
</protein>
<keyword evidence="3" id="KW-1185">Reference proteome</keyword>
<proteinExistence type="predicted"/>
<dbReference type="Proteomes" id="UP000669605">
    <property type="component" value="Unassembled WGS sequence"/>
</dbReference>
<keyword evidence="1" id="KW-0732">Signal</keyword>
<accession>A0ABX1QKZ6</accession>
<comment type="caution">
    <text evidence="2">The sequence shown here is derived from an EMBL/GenBank/DDBJ whole genome shotgun (WGS) entry which is preliminary data.</text>
</comment>
<gene>
    <name evidence="2" type="ORF">GV368_05890</name>
</gene>
<feature type="chain" id="PRO_5045854103" description="Lipoprotein" evidence="1">
    <location>
        <begin position="23"/>
        <end position="183"/>
    </location>
</feature>
<organism evidence="2 3">
    <name type="scientific">Tepidiphilus baoligensis</name>
    <dbReference type="NCBI Taxonomy" id="2698687"/>
    <lineage>
        <taxon>Bacteria</taxon>
        <taxon>Pseudomonadati</taxon>
        <taxon>Pseudomonadota</taxon>
        <taxon>Hydrogenophilia</taxon>
        <taxon>Hydrogenophilales</taxon>
        <taxon>Hydrogenophilaceae</taxon>
        <taxon>Tepidiphilus</taxon>
    </lineage>
</organism>
<evidence type="ECO:0000313" key="3">
    <source>
        <dbReference type="Proteomes" id="UP000669605"/>
    </source>
</evidence>
<evidence type="ECO:0000256" key="1">
    <source>
        <dbReference type="SAM" id="SignalP"/>
    </source>
</evidence>
<dbReference type="EMBL" id="JAAAUB010000006">
    <property type="protein sequence ID" value="NMH16638.1"/>
    <property type="molecule type" value="Genomic_DNA"/>
</dbReference>
<reference evidence="2 3" key="1">
    <citation type="journal article" date="2020" name="Curr. Microbiol.">
        <title>Tepidiphilus baoligensis sp. nov., a Novel Bacterium of the Family Hydrogenophilaceae Isolated from an Oil Reservoir.</title>
        <authorList>
            <person name="Zhang X."/>
            <person name="Wang G."/>
            <person name="Ma X."/>
            <person name="Yu J."/>
            <person name="You J."/>
            <person name="Xue Y."/>
            <person name="Ma Y."/>
        </authorList>
    </citation>
    <scope>NUCLEOTIDE SEQUENCE [LARGE SCALE GENOMIC DNA]</scope>
    <source>
        <strain evidence="2 3">B18-69</strain>
    </source>
</reference>
<feature type="signal peptide" evidence="1">
    <location>
        <begin position="1"/>
        <end position="22"/>
    </location>
</feature>
<dbReference type="RefSeq" id="WP_169115857.1">
    <property type="nucleotide sequence ID" value="NZ_JAAAUB010000006.1"/>
</dbReference>
<dbReference type="PROSITE" id="PS51257">
    <property type="entry name" value="PROKAR_LIPOPROTEIN"/>
    <property type="match status" value="1"/>
</dbReference>
<sequence>MRTLGRSIPLTALLALTLTGCAGSSVDWGKYDAPLAGAAGSALILSESSLNIDGGVTAAGGDAAAGGGAGAASSVTSVSHAALLRQLGGAALIAYALYDPFEPNWRIQVLESPEAKVARIRMNMRTLTTGGQGEAYTVFRRAAQEIVTRRGATGFEILSYEEGVHSTRPLAQRYAVGEVRLWR</sequence>